<protein>
    <recommendedName>
        <fullName evidence="13">P-type ATPase A domain-containing protein</fullName>
    </recommendedName>
</protein>
<dbReference type="InterPro" id="IPR027256">
    <property type="entry name" value="P-typ_ATPase_IB"/>
</dbReference>
<evidence type="ECO:0000256" key="6">
    <source>
        <dbReference type="ARBA" id="ARBA00022840"/>
    </source>
</evidence>
<evidence type="ECO:0000256" key="12">
    <source>
        <dbReference type="SAM" id="MobiDB-lite"/>
    </source>
</evidence>
<dbReference type="InterPro" id="IPR001757">
    <property type="entry name" value="P_typ_ATPase"/>
</dbReference>
<dbReference type="EMBL" id="JALJOT010000008">
    <property type="protein sequence ID" value="KAK9908330.1"/>
    <property type="molecule type" value="Genomic_DNA"/>
</dbReference>
<feature type="transmembrane region" description="Helical" evidence="11">
    <location>
        <begin position="235"/>
        <end position="261"/>
    </location>
</feature>
<dbReference type="Proteomes" id="UP001491310">
    <property type="component" value="Unassembled WGS sequence"/>
</dbReference>
<comment type="caution">
    <text evidence="14">The sequence shown here is derived from an EMBL/GenBank/DDBJ whole genome shotgun (WGS) entry which is preliminary data.</text>
</comment>
<feature type="transmembrane region" description="Helical" evidence="11">
    <location>
        <begin position="205"/>
        <end position="223"/>
    </location>
</feature>
<evidence type="ECO:0000256" key="9">
    <source>
        <dbReference type="ARBA" id="ARBA00022989"/>
    </source>
</evidence>
<keyword evidence="4 11" id="KW-0479">Metal-binding</keyword>
<gene>
    <name evidence="14" type="ORF">WJX75_006190</name>
</gene>
<evidence type="ECO:0000256" key="7">
    <source>
        <dbReference type="ARBA" id="ARBA00022842"/>
    </source>
</evidence>
<dbReference type="InterPro" id="IPR008250">
    <property type="entry name" value="ATPase_P-typ_transduc_dom_A_sf"/>
</dbReference>
<dbReference type="SUPFAM" id="SSF56784">
    <property type="entry name" value="HAD-like"/>
    <property type="match status" value="1"/>
</dbReference>
<dbReference type="NCBIfam" id="TIGR01525">
    <property type="entry name" value="ATPase-IB_hvy"/>
    <property type="match status" value="1"/>
</dbReference>
<dbReference type="InterPro" id="IPR051949">
    <property type="entry name" value="Cation_Transport_ATPase"/>
</dbReference>
<keyword evidence="5 11" id="KW-0547">Nucleotide-binding</keyword>
<evidence type="ECO:0000256" key="3">
    <source>
        <dbReference type="ARBA" id="ARBA00022692"/>
    </source>
</evidence>
<dbReference type="PRINTS" id="PR00119">
    <property type="entry name" value="CATATPASE"/>
</dbReference>
<evidence type="ECO:0000256" key="11">
    <source>
        <dbReference type="RuleBase" id="RU362081"/>
    </source>
</evidence>
<dbReference type="Gene3D" id="3.40.1110.10">
    <property type="entry name" value="Calcium-transporting ATPase, cytoplasmic domain N"/>
    <property type="match status" value="1"/>
</dbReference>
<feature type="region of interest" description="Disordered" evidence="12">
    <location>
        <begin position="516"/>
        <end position="545"/>
    </location>
</feature>
<dbReference type="Gene3D" id="3.40.50.1000">
    <property type="entry name" value="HAD superfamily/HAD-like"/>
    <property type="match status" value="1"/>
</dbReference>
<dbReference type="SUPFAM" id="SSF81653">
    <property type="entry name" value="Calcium ATPase, transduction domain A"/>
    <property type="match status" value="1"/>
</dbReference>
<dbReference type="InterPro" id="IPR018303">
    <property type="entry name" value="ATPase_P-typ_P_site"/>
</dbReference>
<keyword evidence="9 11" id="KW-1133">Transmembrane helix</keyword>
<dbReference type="InterPro" id="IPR023299">
    <property type="entry name" value="ATPase_P-typ_cyto_dom_N"/>
</dbReference>
<comment type="similarity">
    <text evidence="2 11">Belongs to the cation transport ATPase (P-type) (TC 3.A.3) family. Type IB subfamily.</text>
</comment>
<dbReference type="PANTHER" id="PTHR43079:SF1">
    <property type="entry name" value="CADMIUM_ZINC-TRANSPORTING ATPASE HMA1, CHLOROPLASTIC-RELATED"/>
    <property type="match status" value="1"/>
</dbReference>
<evidence type="ECO:0000256" key="5">
    <source>
        <dbReference type="ARBA" id="ARBA00022741"/>
    </source>
</evidence>
<sequence>MLLEGPRSVHQNATSRAVGCPCKLQNHICLGYCSRYGQLRRVLAKMPKVHTRRQMPVASIGKAAGVGTDWQKFALQRHTFIQSQRLYNSSSTTAAHGCLLATGPQQRRQLDRSDRGSLVCRASSCCSSGTLKGANHGQHNKGNNIAQRGLEWFFEVTRLQVYTNALHDNEDATKAILALIAFATLAHFAAGFLAQYAGLLMKAKVGALAGVYLLAGVPGMVEFCEHVAALEINPHVLMMLSALGALVLGKAFEGAWLLVLFDASHAIEHNVTRRAQGSMASLQESPQSAWLMATAPDGSPAGDELQRIDRNDVRLGDLIYVKAGEQVPVDGVAVHGAAHVSNQHITGEALPILAEEGTELLAGALATDSWLILRATRVARESALARIAELTETAKAHRPEIQGWVERFGKWYSKFVIFATLAVIPILVAMGYPLRGTGTEPGALYRAMGFLTAAAPCAVAMVPLAYTSAQFALSRRDILVRRANVFDAVRTCGTVAFDKTGTLTTGVMAATSMQGLQQRPLQPANDKASQHDSASGWAEEVAKSGDPSDKKALALAISLSRRVSHPVSDALATLGDGLEELQRSQPGSIDAALPQIDISAFKRGDGGSEGKFINGGRPWFARFGSDRADSSSESGSSSNGTQPGSTEPLVRVFTFEDQVRPSSRAAVAALQRGTWRGDHSREADRLRVLMLTGDNEVSAARIAAGLGIADVRAGLQPGDKQAAIEAAQREAGGSRRGSGVIMVGDGMNDLPALAAATVGVGVAGSRPGAVAKWVDVILLSDNGAEAVPLLLETAHRTRNIILQNLVLAFVPICVLAVAAVLNLIQLWAAVALHEGSTVLVALNCTRLLSIPRRQWTDTSVSGGDATSGIEHGSDGESMGDSSGHAKEVKQEPTYTIAASTA</sequence>
<feature type="compositionally biased region" description="Polar residues" evidence="12">
    <location>
        <begin position="892"/>
        <end position="901"/>
    </location>
</feature>
<keyword evidence="3 11" id="KW-0812">Transmembrane</keyword>
<comment type="subcellular location">
    <subcellularLocation>
        <location evidence="1">Membrane</location>
        <topology evidence="1">Multi-pass membrane protein</topology>
    </subcellularLocation>
</comment>
<evidence type="ECO:0000259" key="13">
    <source>
        <dbReference type="Pfam" id="PF00122"/>
    </source>
</evidence>
<feature type="region of interest" description="Disordered" evidence="12">
    <location>
        <begin position="857"/>
        <end position="901"/>
    </location>
</feature>
<evidence type="ECO:0000256" key="8">
    <source>
        <dbReference type="ARBA" id="ARBA00022967"/>
    </source>
</evidence>
<feature type="domain" description="P-type ATPase A" evidence="13">
    <location>
        <begin position="302"/>
        <end position="392"/>
    </location>
</feature>
<keyword evidence="15" id="KW-1185">Reference proteome</keyword>
<feature type="region of interest" description="Disordered" evidence="12">
    <location>
        <begin position="623"/>
        <end position="649"/>
    </location>
</feature>
<dbReference type="Pfam" id="PF00702">
    <property type="entry name" value="Hydrolase"/>
    <property type="match status" value="1"/>
</dbReference>
<dbReference type="InterPro" id="IPR036412">
    <property type="entry name" value="HAD-like_sf"/>
</dbReference>
<reference evidence="14 15" key="1">
    <citation type="journal article" date="2024" name="Nat. Commun.">
        <title>Phylogenomics reveals the evolutionary origins of lichenization in chlorophyte algae.</title>
        <authorList>
            <person name="Puginier C."/>
            <person name="Libourel C."/>
            <person name="Otte J."/>
            <person name="Skaloud P."/>
            <person name="Haon M."/>
            <person name="Grisel S."/>
            <person name="Petersen M."/>
            <person name="Berrin J.G."/>
            <person name="Delaux P.M."/>
            <person name="Dal Grande F."/>
            <person name="Keller J."/>
        </authorList>
    </citation>
    <scope>NUCLEOTIDE SEQUENCE [LARGE SCALE GENOMIC DNA]</scope>
    <source>
        <strain evidence="14 15">SAG 216-7</strain>
    </source>
</reference>
<proteinExistence type="inferred from homology"/>
<dbReference type="Gene3D" id="2.70.150.10">
    <property type="entry name" value="Calcium-transporting ATPase, cytoplasmic transduction domain A"/>
    <property type="match status" value="1"/>
</dbReference>
<keyword evidence="8" id="KW-1278">Translocase</keyword>
<evidence type="ECO:0000313" key="14">
    <source>
        <dbReference type="EMBL" id="KAK9908330.1"/>
    </source>
</evidence>
<accession>A0ABR2YMS1</accession>
<dbReference type="PROSITE" id="PS00154">
    <property type="entry name" value="ATPASE_E1_E2"/>
    <property type="match status" value="1"/>
</dbReference>
<feature type="transmembrane region" description="Helical" evidence="11">
    <location>
        <begin position="444"/>
        <end position="466"/>
    </location>
</feature>
<organism evidence="14 15">
    <name type="scientific">Coccomyxa subellipsoidea</name>
    <dbReference type="NCBI Taxonomy" id="248742"/>
    <lineage>
        <taxon>Eukaryota</taxon>
        <taxon>Viridiplantae</taxon>
        <taxon>Chlorophyta</taxon>
        <taxon>core chlorophytes</taxon>
        <taxon>Trebouxiophyceae</taxon>
        <taxon>Trebouxiophyceae incertae sedis</taxon>
        <taxon>Coccomyxaceae</taxon>
        <taxon>Coccomyxa</taxon>
    </lineage>
</organism>
<keyword evidence="10 11" id="KW-0472">Membrane</keyword>
<evidence type="ECO:0000256" key="4">
    <source>
        <dbReference type="ARBA" id="ARBA00022723"/>
    </source>
</evidence>
<name>A0ABR2YMS1_9CHLO</name>
<keyword evidence="7" id="KW-0460">Magnesium</keyword>
<dbReference type="Pfam" id="PF00122">
    <property type="entry name" value="E1-E2_ATPase"/>
    <property type="match status" value="1"/>
</dbReference>
<evidence type="ECO:0000313" key="15">
    <source>
        <dbReference type="Proteomes" id="UP001491310"/>
    </source>
</evidence>
<evidence type="ECO:0000256" key="10">
    <source>
        <dbReference type="ARBA" id="ARBA00023136"/>
    </source>
</evidence>
<feature type="transmembrane region" description="Helical" evidence="11">
    <location>
        <begin position="805"/>
        <end position="828"/>
    </location>
</feature>
<dbReference type="InterPro" id="IPR059000">
    <property type="entry name" value="ATPase_P-type_domA"/>
</dbReference>
<dbReference type="PANTHER" id="PTHR43079">
    <property type="entry name" value="PROBABLE CADMIUM/ZINC-TRANSPORTING ATPASE HMA1"/>
    <property type="match status" value="1"/>
</dbReference>
<feature type="transmembrane region" description="Helical" evidence="11">
    <location>
        <begin position="175"/>
        <end position="193"/>
    </location>
</feature>
<keyword evidence="6 11" id="KW-0067">ATP-binding</keyword>
<evidence type="ECO:0000256" key="2">
    <source>
        <dbReference type="ARBA" id="ARBA00006024"/>
    </source>
</evidence>
<dbReference type="NCBIfam" id="TIGR01494">
    <property type="entry name" value="ATPase_P-type"/>
    <property type="match status" value="2"/>
</dbReference>
<evidence type="ECO:0000256" key="1">
    <source>
        <dbReference type="ARBA" id="ARBA00004141"/>
    </source>
</evidence>
<feature type="transmembrane region" description="Helical" evidence="11">
    <location>
        <begin position="411"/>
        <end position="432"/>
    </location>
</feature>
<dbReference type="InterPro" id="IPR023214">
    <property type="entry name" value="HAD_sf"/>
</dbReference>